<dbReference type="AlphaFoldDB" id="A0AAW1SUD3"/>
<dbReference type="Pfam" id="PF00646">
    <property type="entry name" value="F-box"/>
    <property type="match status" value="1"/>
</dbReference>
<reference evidence="2 3" key="1">
    <citation type="journal article" date="2024" name="Nat. Commun.">
        <title>Phylogenomics reveals the evolutionary origins of lichenization in chlorophyte algae.</title>
        <authorList>
            <person name="Puginier C."/>
            <person name="Libourel C."/>
            <person name="Otte J."/>
            <person name="Skaloud P."/>
            <person name="Haon M."/>
            <person name="Grisel S."/>
            <person name="Petersen M."/>
            <person name="Berrin J.G."/>
            <person name="Delaux P.M."/>
            <person name="Dal Grande F."/>
            <person name="Keller J."/>
        </authorList>
    </citation>
    <scope>NUCLEOTIDE SEQUENCE [LARGE SCALE GENOMIC DNA]</scope>
    <source>
        <strain evidence="2 3">SAG 2523</strain>
    </source>
</reference>
<dbReference type="InterPro" id="IPR001810">
    <property type="entry name" value="F-box_dom"/>
</dbReference>
<sequence length="126" mass="13668">MSISDLLEDERNAFEQHLGIPDGLDAPLSAYTLTKLDAKRLAALRATSWRWKHLVDSLPAQDWARITSTNVPAGLLRTTTASVMDVKQLLRCPDSLAHLASAGRVVDCPNVLPSAGDVPLNTLLLL</sequence>
<feature type="domain" description="F-box" evidence="1">
    <location>
        <begin position="33"/>
        <end position="58"/>
    </location>
</feature>
<accession>A0AAW1SUD3</accession>
<protein>
    <recommendedName>
        <fullName evidence="1">F-box domain-containing protein</fullName>
    </recommendedName>
</protein>
<dbReference type="Proteomes" id="UP001485043">
    <property type="component" value="Unassembled WGS sequence"/>
</dbReference>
<evidence type="ECO:0000313" key="2">
    <source>
        <dbReference type="EMBL" id="KAK9856480.1"/>
    </source>
</evidence>
<proteinExistence type="predicted"/>
<name>A0AAW1SUD3_9CHLO</name>
<comment type="caution">
    <text evidence="2">The sequence shown here is derived from an EMBL/GenBank/DDBJ whole genome shotgun (WGS) entry which is preliminary data.</text>
</comment>
<organism evidence="2 3">
    <name type="scientific">Apatococcus fuscideae</name>
    <dbReference type="NCBI Taxonomy" id="2026836"/>
    <lineage>
        <taxon>Eukaryota</taxon>
        <taxon>Viridiplantae</taxon>
        <taxon>Chlorophyta</taxon>
        <taxon>core chlorophytes</taxon>
        <taxon>Trebouxiophyceae</taxon>
        <taxon>Chlorellales</taxon>
        <taxon>Chlorellaceae</taxon>
        <taxon>Apatococcus</taxon>
    </lineage>
</organism>
<gene>
    <name evidence="2" type="ORF">WJX84_010428</name>
</gene>
<keyword evidence="3" id="KW-1185">Reference proteome</keyword>
<evidence type="ECO:0000313" key="3">
    <source>
        <dbReference type="Proteomes" id="UP001485043"/>
    </source>
</evidence>
<dbReference type="EMBL" id="JALJOV010001007">
    <property type="protein sequence ID" value="KAK9856480.1"/>
    <property type="molecule type" value="Genomic_DNA"/>
</dbReference>
<evidence type="ECO:0000259" key="1">
    <source>
        <dbReference type="Pfam" id="PF00646"/>
    </source>
</evidence>